<name>A0ACD3A9T8_9AGAR</name>
<dbReference type="EMBL" id="ML208585">
    <property type="protein sequence ID" value="TFK62379.1"/>
    <property type="molecule type" value="Genomic_DNA"/>
</dbReference>
<gene>
    <name evidence="1" type="ORF">BDN72DRAFT_848745</name>
</gene>
<protein>
    <submittedName>
        <fullName evidence="1">Uncharacterized protein</fullName>
    </submittedName>
</protein>
<evidence type="ECO:0000313" key="1">
    <source>
        <dbReference type="EMBL" id="TFK62379.1"/>
    </source>
</evidence>
<organism evidence="1 2">
    <name type="scientific">Pluteus cervinus</name>
    <dbReference type="NCBI Taxonomy" id="181527"/>
    <lineage>
        <taxon>Eukaryota</taxon>
        <taxon>Fungi</taxon>
        <taxon>Dikarya</taxon>
        <taxon>Basidiomycota</taxon>
        <taxon>Agaricomycotina</taxon>
        <taxon>Agaricomycetes</taxon>
        <taxon>Agaricomycetidae</taxon>
        <taxon>Agaricales</taxon>
        <taxon>Pluteineae</taxon>
        <taxon>Pluteaceae</taxon>
        <taxon>Pluteus</taxon>
    </lineage>
</organism>
<keyword evidence="2" id="KW-1185">Reference proteome</keyword>
<reference evidence="1 2" key="1">
    <citation type="journal article" date="2019" name="Nat. Ecol. Evol.">
        <title>Megaphylogeny resolves global patterns of mushroom evolution.</title>
        <authorList>
            <person name="Varga T."/>
            <person name="Krizsan K."/>
            <person name="Foldi C."/>
            <person name="Dima B."/>
            <person name="Sanchez-Garcia M."/>
            <person name="Sanchez-Ramirez S."/>
            <person name="Szollosi G.J."/>
            <person name="Szarkandi J.G."/>
            <person name="Papp V."/>
            <person name="Albert L."/>
            <person name="Andreopoulos W."/>
            <person name="Angelini C."/>
            <person name="Antonin V."/>
            <person name="Barry K.W."/>
            <person name="Bougher N.L."/>
            <person name="Buchanan P."/>
            <person name="Buyck B."/>
            <person name="Bense V."/>
            <person name="Catcheside P."/>
            <person name="Chovatia M."/>
            <person name="Cooper J."/>
            <person name="Damon W."/>
            <person name="Desjardin D."/>
            <person name="Finy P."/>
            <person name="Geml J."/>
            <person name="Haridas S."/>
            <person name="Hughes K."/>
            <person name="Justo A."/>
            <person name="Karasinski D."/>
            <person name="Kautmanova I."/>
            <person name="Kiss B."/>
            <person name="Kocsube S."/>
            <person name="Kotiranta H."/>
            <person name="LaButti K.M."/>
            <person name="Lechner B.E."/>
            <person name="Liimatainen K."/>
            <person name="Lipzen A."/>
            <person name="Lukacs Z."/>
            <person name="Mihaltcheva S."/>
            <person name="Morgado L.N."/>
            <person name="Niskanen T."/>
            <person name="Noordeloos M.E."/>
            <person name="Ohm R.A."/>
            <person name="Ortiz-Santana B."/>
            <person name="Ovrebo C."/>
            <person name="Racz N."/>
            <person name="Riley R."/>
            <person name="Savchenko A."/>
            <person name="Shiryaev A."/>
            <person name="Soop K."/>
            <person name="Spirin V."/>
            <person name="Szebenyi C."/>
            <person name="Tomsovsky M."/>
            <person name="Tulloss R.E."/>
            <person name="Uehling J."/>
            <person name="Grigoriev I.V."/>
            <person name="Vagvolgyi C."/>
            <person name="Papp T."/>
            <person name="Martin F.M."/>
            <person name="Miettinen O."/>
            <person name="Hibbett D.S."/>
            <person name="Nagy L.G."/>
        </authorList>
    </citation>
    <scope>NUCLEOTIDE SEQUENCE [LARGE SCALE GENOMIC DNA]</scope>
    <source>
        <strain evidence="1 2">NL-1719</strain>
    </source>
</reference>
<accession>A0ACD3A9T8</accession>
<proteinExistence type="predicted"/>
<evidence type="ECO:0000313" key="2">
    <source>
        <dbReference type="Proteomes" id="UP000308600"/>
    </source>
</evidence>
<dbReference type="Proteomes" id="UP000308600">
    <property type="component" value="Unassembled WGS sequence"/>
</dbReference>
<sequence>MAPHQTPVDLLNTPRDELRLQCEKIRLKAAQLKKQLIDLTTEHAELVQVILVYEAALAPWKLIPDEVLQRIFQWTRPTEAPTCVPFSRIVAPMQLTQVCSKWRALAHDTPTIWQGLKCPIYLPPDRYERQETIAFIQSWLSRAAYLPLSIVAVPLDLGPGILPMGVRAQMAPQVMHGSNTGRGAPFHPWLLLGNKFNLIKDVIIPNAPRIRDLHITFPPYYRHTLALLQENVDFPLLEDVALDFDRDLLGISLPAPTYTFLENTPRLRKLRFGSQITSLLVNWSHLTHFEMGVVSPTGFMQILGQMTSLQYCKVGLRGFELPPPPIPGPPPQIQPPNPVPNQPNVPHLAPHFMQNVQIALHMPGPGPALPSHHAPINIPSLHTLHLDMGFLPSMMHPITSYLENLEFPNLKVFSLSSMEWSSLAHSLFGTTSLLELNIKIQGSLQHNILNRTLNNPVLSQLTHLSIRVRDRHFLAPPTESIDGDTLKAIAEGQLIPQLHTFEFEGRLGYSSLIHLLVTKGFVSDGDTNDLESASVIYPDIDVGYEQQLARPAEGVVAPFQKVELYRCQPNFLMDPALMKIQKLVGADRFMMKASDLDEWGRMNQIDWNMDE</sequence>